<dbReference type="AlphaFoldDB" id="A0A0F9Q7F6"/>
<proteinExistence type="predicted"/>
<organism evidence="2">
    <name type="scientific">marine sediment metagenome</name>
    <dbReference type="NCBI Taxonomy" id="412755"/>
    <lineage>
        <taxon>unclassified sequences</taxon>
        <taxon>metagenomes</taxon>
        <taxon>ecological metagenomes</taxon>
    </lineage>
</organism>
<reference evidence="2" key="1">
    <citation type="journal article" date="2015" name="Nature">
        <title>Complex archaea that bridge the gap between prokaryotes and eukaryotes.</title>
        <authorList>
            <person name="Spang A."/>
            <person name="Saw J.H."/>
            <person name="Jorgensen S.L."/>
            <person name="Zaremba-Niedzwiedzka K."/>
            <person name="Martijn J."/>
            <person name="Lind A.E."/>
            <person name="van Eijk R."/>
            <person name="Schleper C."/>
            <person name="Guy L."/>
            <person name="Ettema T.J."/>
        </authorList>
    </citation>
    <scope>NUCLEOTIDE SEQUENCE</scope>
</reference>
<evidence type="ECO:0000256" key="1">
    <source>
        <dbReference type="SAM" id="MobiDB-lite"/>
    </source>
</evidence>
<dbReference type="EMBL" id="LAZR01004375">
    <property type="protein sequence ID" value="KKN09186.1"/>
    <property type="molecule type" value="Genomic_DNA"/>
</dbReference>
<feature type="region of interest" description="Disordered" evidence="1">
    <location>
        <begin position="114"/>
        <end position="141"/>
    </location>
</feature>
<protein>
    <submittedName>
        <fullName evidence="2">Uncharacterized protein</fullName>
    </submittedName>
</protein>
<evidence type="ECO:0000313" key="2">
    <source>
        <dbReference type="EMBL" id="KKN09186.1"/>
    </source>
</evidence>
<sequence length="141" mass="16289">MSEPDLGPTTFEEALRRIYAEKLAIMQKRQRKYGPGNIDGTGLLGCATRIRDKWERFWRFALAIDTTDYDDEGIEDTLIDMSNHSDIALMLRRGWWGLPMEEVPVIMDGPYDTREPERKCCSNPKTTDPSCCGDVRERDLR</sequence>
<accession>A0A0F9Q7F6</accession>
<comment type="caution">
    <text evidence="2">The sequence shown here is derived from an EMBL/GenBank/DDBJ whole genome shotgun (WGS) entry which is preliminary data.</text>
</comment>
<name>A0A0F9Q7F6_9ZZZZ</name>
<gene>
    <name evidence="2" type="ORF">LCGC14_1049140</name>
</gene>